<gene>
    <name evidence="1" type="ORF">M231_05186</name>
</gene>
<sequence length="219" mass="24735">MTSTNETSAPILQAASTVQIDEGQKTATFMVTLEVLNPTNALHDYVEEIRADLDASIHVFETSLPYFKTGNKLTFAGLTKTRQDWNDIVEVDARMTANNWTQKIEYVTCASYRDEEAVDLLSEAIHVEDPANFSRSFSKTYMIEKFPFAENVDPSQAETARLRLAYLQTRSVSARELDFDLRSGYTLRESRLIRFFGKIVGAVTRDYLGDHVVGKIRGS</sequence>
<evidence type="ECO:0000313" key="2">
    <source>
        <dbReference type="Proteomes" id="UP000289152"/>
    </source>
</evidence>
<comment type="caution">
    <text evidence="1">The sequence shown here is derived from an EMBL/GenBank/DDBJ whole genome shotgun (WGS) entry which is preliminary data.</text>
</comment>
<proteinExistence type="predicted"/>
<reference evidence="1 2" key="1">
    <citation type="submission" date="2016-06" db="EMBL/GenBank/DDBJ databases">
        <title>Evolution of pathogenesis and genome organization in the Tremellales.</title>
        <authorList>
            <person name="Cuomo C."/>
            <person name="Litvintseva A."/>
            <person name="Heitman J."/>
            <person name="Chen Y."/>
            <person name="Sun S."/>
            <person name="Springer D."/>
            <person name="Dromer F."/>
            <person name="Young S."/>
            <person name="Zeng Q."/>
            <person name="Chapman S."/>
            <person name="Gujja S."/>
            <person name="Saif S."/>
            <person name="Birren B."/>
        </authorList>
    </citation>
    <scope>NUCLEOTIDE SEQUENCE [LARGE SCALE GENOMIC DNA]</scope>
    <source>
        <strain evidence="1 2">ATCC 28783</strain>
    </source>
</reference>
<protein>
    <submittedName>
        <fullName evidence="1">Uncharacterized protein</fullName>
    </submittedName>
</protein>
<accession>A0A4Q1BIQ3</accession>
<dbReference type="Proteomes" id="UP000289152">
    <property type="component" value="Unassembled WGS sequence"/>
</dbReference>
<name>A0A4Q1BIQ3_TREME</name>
<organism evidence="1 2">
    <name type="scientific">Tremella mesenterica</name>
    <name type="common">Jelly fungus</name>
    <dbReference type="NCBI Taxonomy" id="5217"/>
    <lineage>
        <taxon>Eukaryota</taxon>
        <taxon>Fungi</taxon>
        <taxon>Dikarya</taxon>
        <taxon>Basidiomycota</taxon>
        <taxon>Agaricomycotina</taxon>
        <taxon>Tremellomycetes</taxon>
        <taxon>Tremellales</taxon>
        <taxon>Tremellaceae</taxon>
        <taxon>Tremella</taxon>
    </lineage>
</organism>
<evidence type="ECO:0000313" key="1">
    <source>
        <dbReference type="EMBL" id="RXK37561.1"/>
    </source>
</evidence>
<dbReference type="InParanoid" id="A0A4Q1BIQ3"/>
<dbReference type="AlphaFoldDB" id="A0A4Q1BIQ3"/>
<dbReference type="EMBL" id="SDIL01000066">
    <property type="protein sequence ID" value="RXK37561.1"/>
    <property type="molecule type" value="Genomic_DNA"/>
</dbReference>
<keyword evidence="2" id="KW-1185">Reference proteome</keyword>
<dbReference type="VEuPathDB" id="FungiDB:TREMEDRAFT_58761"/>